<keyword evidence="4" id="KW-1134">Transmembrane beta strand</keyword>
<evidence type="ECO:0000256" key="6">
    <source>
        <dbReference type="ARBA" id="ARBA00023136"/>
    </source>
</evidence>
<evidence type="ECO:0000256" key="4">
    <source>
        <dbReference type="ARBA" id="ARBA00022452"/>
    </source>
</evidence>
<dbReference type="Gene3D" id="1.20.1600.10">
    <property type="entry name" value="Outer membrane efflux proteins (OEP)"/>
    <property type="match status" value="1"/>
</dbReference>
<evidence type="ECO:0000256" key="5">
    <source>
        <dbReference type="ARBA" id="ARBA00022692"/>
    </source>
</evidence>
<feature type="coiled-coil region" evidence="8">
    <location>
        <begin position="178"/>
        <end position="205"/>
    </location>
</feature>
<keyword evidence="5" id="KW-0812">Transmembrane</keyword>
<keyword evidence="8" id="KW-0175">Coiled coil</keyword>
<name>A0ABY6GBR2_9BURK</name>
<keyword evidence="3" id="KW-0813">Transport</keyword>
<dbReference type="InterPro" id="IPR051906">
    <property type="entry name" value="TolC-like"/>
</dbReference>
<dbReference type="PANTHER" id="PTHR30026:SF22">
    <property type="entry name" value="OUTER MEMBRANE EFFLUX PROTEIN"/>
    <property type="match status" value="1"/>
</dbReference>
<dbReference type="RefSeq" id="WP_231043940.1">
    <property type="nucleotide sequence ID" value="NZ_CP106881.1"/>
</dbReference>
<organism evidence="9 10">
    <name type="scientific">Comamonas endophytica</name>
    <dbReference type="NCBI Taxonomy" id="2949090"/>
    <lineage>
        <taxon>Bacteria</taxon>
        <taxon>Pseudomonadati</taxon>
        <taxon>Pseudomonadota</taxon>
        <taxon>Betaproteobacteria</taxon>
        <taxon>Burkholderiales</taxon>
        <taxon>Comamonadaceae</taxon>
        <taxon>Comamonas</taxon>
    </lineage>
</organism>
<keyword evidence="7" id="KW-0998">Cell outer membrane</keyword>
<dbReference type="Proteomes" id="UP001162800">
    <property type="component" value="Chromosome"/>
</dbReference>
<accession>A0ABY6GBR2</accession>
<protein>
    <submittedName>
        <fullName evidence="9">TolC family protein</fullName>
    </submittedName>
</protein>
<evidence type="ECO:0000256" key="1">
    <source>
        <dbReference type="ARBA" id="ARBA00004442"/>
    </source>
</evidence>
<dbReference type="InterPro" id="IPR003423">
    <property type="entry name" value="OMP_efflux"/>
</dbReference>
<evidence type="ECO:0000256" key="7">
    <source>
        <dbReference type="ARBA" id="ARBA00023237"/>
    </source>
</evidence>
<proteinExistence type="inferred from homology"/>
<keyword evidence="10" id="KW-1185">Reference proteome</keyword>
<reference evidence="9" key="1">
    <citation type="submission" date="2022-09" db="EMBL/GenBank/DDBJ databases">
        <title>The complete genome of Acidovorax sp. 5MLIR.</title>
        <authorList>
            <person name="Liu L."/>
            <person name="Yue J."/>
            <person name="Yang F."/>
            <person name="Yuan J."/>
            <person name="Li L."/>
        </authorList>
    </citation>
    <scope>NUCLEOTIDE SEQUENCE</scope>
    <source>
        <strain evidence="9">5MLIR</strain>
    </source>
</reference>
<evidence type="ECO:0000256" key="3">
    <source>
        <dbReference type="ARBA" id="ARBA00022448"/>
    </source>
</evidence>
<dbReference type="Pfam" id="PF02321">
    <property type="entry name" value="OEP"/>
    <property type="match status" value="2"/>
</dbReference>
<comment type="similarity">
    <text evidence="2">Belongs to the outer membrane factor (OMF) (TC 1.B.17) family.</text>
</comment>
<evidence type="ECO:0000313" key="10">
    <source>
        <dbReference type="Proteomes" id="UP001162800"/>
    </source>
</evidence>
<evidence type="ECO:0000313" key="9">
    <source>
        <dbReference type="EMBL" id="UYG52527.1"/>
    </source>
</evidence>
<keyword evidence="6" id="KW-0472">Membrane</keyword>
<evidence type="ECO:0000256" key="2">
    <source>
        <dbReference type="ARBA" id="ARBA00007613"/>
    </source>
</evidence>
<gene>
    <name evidence="9" type="ORF">M9799_04610</name>
</gene>
<sequence>MQRSCLTQEALRWPRIFGFDGSRPARTARAAMGLALALAGHAAAGPPPWAGGAPATRAIALEQLSLRDAIGLAIARHPDIARSHAEIAQGAAQVSVAKAAWYPKLEYGLRPGYGGSFGAEGNRAGARASVGVSQLLHDFGRTASRISAADATLSQRTHQADDTVEGVAYQTAAGFIELAAGQEIIAAAQRQVDALQQTRAKIHERVRAGLSLPSDANVADLALLRAQAAVMKAQTRLDVAAARVNELIGVRPHSVERLAATVRVVRDLGSEGGDVERTPAVLAAAAAVEAADARVRLADAERYPSISVGVNRSQSLGRADVTNDRWVGLQVTGSYGFGGLAQHQRDAALAELRASQESLENQRLVTRSALSAAEIEAQGAAARREGYDKVVALSRASRDLYWQEYMLNKRTLTDVVNPERDIYDAEVEGINALADGTLARIKAYTAVGRLVTLLREHEEAPR</sequence>
<evidence type="ECO:0000256" key="8">
    <source>
        <dbReference type="SAM" id="Coils"/>
    </source>
</evidence>
<dbReference type="SUPFAM" id="SSF56954">
    <property type="entry name" value="Outer membrane efflux proteins (OEP)"/>
    <property type="match status" value="1"/>
</dbReference>
<dbReference type="PANTHER" id="PTHR30026">
    <property type="entry name" value="OUTER MEMBRANE PROTEIN TOLC"/>
    <property type="match status" value="1"/>
</dbReference>
<dbReference type="EMBL" id="CP106881">
    <property type="protein sequence ID" value="UYG52527.1"/>
    <property type="molecule type" value="Genomic_DNA"/>
</dbReference>
<comment type="subcellular location">
    <subcellularLocation>
        <location evidence="1">Cell outer membrane</location>
    </subcellularLocation>
</comment>